<comment type="subcellular location">
    <subcellularLocation>
        <location evidence="1">Cell outer membrane</location>
    </subcellularLocation>
</comment>
<keyword evidence="3" id="KW-0472">Membrane</keyword>
<comment type="caution">
    <text evidence="7">The sequence shown here is derived from an EMBL/GenBank/DDBJ whole genome shotgun (WGS) entry which is preliminary data.</text>
</comment>
<reference evidence="7" key="2">
    <citation type="submission" date="2022-12" db="EMBL/GenBank/DDBJ databases">
        <authorList>
            <person name="Sun Q."/>
            <person name="Zhou Y."/>
        </authorList>
    </citation>
    <scope>NUCLEOTIDE SEQUENCE</scope>
    <source>
        <strain evidence="7">CGMCC 1.15034</strain>
    </source>
</reference>
<evidence type="ECO:0000259" key="6">
    <source>
        <dbReference type="Pfam" id="PF13505"/>
    </source>
</evidence>
<keyword evidence="2" id="KW-0732">Signal</keyword>
<evidence type="ECO:0000256" key="5">
    <source>
        <dbReference type="ARBA" id="ARBA00038306"/>
    </source>
</evidence>
<evidence type="ECO:0000256" key="4">
    <source>
        <dbReference type="ARBA" id="ARBA00023237"/>
    </source>
</evidence>
<reference evidence="7" key="1">
    <citation type="journal article" date="2014" name="Int. J. Syst. Evol. Microbiol.">
        <title>Complete genome sequence of Corynebacterium casei LMG S-19264T (=DSM 44701T), isolated from a smear-ripened cheese.</title>
        <authorList>
            <consortium name="US DOE Joint Genome Institute (JGI-PGF)"/>
            <person name="Walter F."/>
            <person name="Albersmeier A."/>
            <person name="Kalinowski J."/>
            <person name="Ruckert C."/>
        </authorList>
    </citation>
    <scope>NUCLEOTIDE SEQUENCE</scope>
    <source>
        <strain evidence="7">CGMCC 1.15034</strain>
    </source>
</reference>
<feature type="domain" description="Outer membrane protein beta-barrel" evidence="6">
    <location>
        <begin position="35"/>
        <end position="237"/>
    </location>
</feature>
<gene>
    <name evidence="7" type="ORF">GCM10010987_75030</name>
</gene>
<dbReference type="GO" id="GO:0009279">
    <property type="term" value="C:cell outer membrane"/>
    <property type="evidence" value="ECO:0007669"/>
    <property type="project" value="UniProtKB-SubCell"/>
</dbReference>
<name>A0AA88BCH2_9BRAD</name>
<organism evidence="7 8">
    <name type="scientific">Bradyrhizobium guangdongense</name>
    <dbReference type="NCBI Taxonomy" id="1325090"/>
    <lineage>
        <taxon>Bacteria</taxon>
        <taxon>Pseudomonadati</taxon>
        <taxon>Pseudomonadota</taxon>
        <taxon>Alphaproteobacteria</taxon>
        <taxon>Hyphomicrobiales</taxon>
        <taxon>Nitrobacteraceae</taxon>
        <taxon>Bradyrhizobium</taxon>
    </lineage>
</organism>
<dbReference type="InterPro" id="IPR006315">
    <property type="entry name" value="OM_autotransptr_brl_dom"/>
</dbReference>
<sequence length="281" mass="29037">MGVAPELTASGTAEADVTGETAMKKILFGTIGIVALGLSAPASAADLAARPYTKAPPMVATIYDWSGFYIGINGGGGSAHKCWDFVTPVTGTLVGEGCHNATGGTIGGQIGYRWQSANWVFGLEGQGNWADFSGDNISLAFPGTALVTGDRNRSRIDSFGLITGQVGYAWNSVLLYVKGGAAVVGDKYDVFAAPGTPGAGTLLASARETRWGGAVGAGLEFGFAPNWSVGVEYDHMFLGHRTIGLTTPAGAAFGSDRIGQDVDMGLVRLNYRWGGPVIAKY</sequence>
<evidence type="ECO:0000256" key="1">
    <source>
        <dbReference type="ARBA" id="ARBA00004442"/>
    </source>
</evidence>
<dbReference type="EMBL" id="BMHC01000031">
    <property type="protein sequence ID" value="GGI33567.1"/>
    <property type="molecule type" value="Genomic_DNA"/>
</dbReference>
<dbReference type="NCBIfam" id="TIGR01414">
    <property type="entry name" value="autotrans_barl"/>
    <property type="match status" value="1"/>
</dbReference>
<keyword evidence="4" id="KW-0998">Cell outer membrane</keyword>
<evidence type="ECO:0000256" key="2">
    <source>
        <dbReference type="ARBA" id="ARBA00022729"/>
    </source>
</evidence>
<dbReference type="SUPFAM" id="SSF56925">
    <property type="entry name" value="OMPA-like"/>
    <property type="match status" value="1"/>
</dbReference>
<evidence type="ECO:0000256" key="3">
    <source>
        <dbReference type="ARBA" id="ARBA00023136"/>
    </source>
</evidence>
<dbReference type="Proteomes" id="UP000625079">
    <property type="component" value="Unassembled WGS sequence"/>
</dbReference>
<evidence type="ECO:0000313" key="8">
    <source>
        <dbReference type="Proteomes" id="UP000625079"/>
    </source>
</evidence>
<protein>
    <submittedName>
        <fullName evidence="7">Membrane protein</fullName>
    </submittedName>
</protein>
<comment type="similarity">
    <text evidence="5">Belongs to the Omp25/RopB family.</text>
</comment>
<proteinExistence type="inferred from homology"/>
<dbReference type="InterPro" id="IPR011250">
    <property type="entry name" value="OMP/PagP_B-barrel"/>
</dbReference>
<evidence type="ECO:0000313" key="7">
    <source>
        <dbReference type="EMBL" id="GGI33567.1"/>
    </source>
</evidence>
<dbReference type="InterPro" id="IPR027385">
    <property type="entry name" value="Beta-barrel_OMP"/>
</dbReference>
<dbReference type="PANTHER" id="PTHR34001:SF3">
    <property type="entry name" value="BLL7405 PROTEIN"/>
    <property type="match status" value="1"/>
</dbReference>
<dbReference type="Pfam" id="PF13505">
    <property type="entry name" value="OMP_b-brl"/>
    <property type="match status" value="1"/>
</dbReference>
<dbReference type="Gene3D" id="2.40.160.20">
    <property type="match status" value="1"/>
</dbReference>
<dbReference type="AlphaFoldDB" id="A0AA88BCH2"/>
<dbReference type="PANTHER" id="PTHR34001">
    <property type="entry name" value="BLL7405 PROTEIN"/>
    <property type="match status" value="1"/>
</dbReference>
<accession>A0AA88BCH2</accession>
<dbReference type="InterPro" id="IPR051692">
    <property type="entry name" value="OMP-like"/>
</dbReference>